<comment type="caution">
    <text evidence="1">The sequence shown here is derived from an EMBL/GenBank/DDBJ whole genome shotgun (WGS) entry which is preliminary data.</text>
</comment>
<keyword evidence="2" id="KW-1185">Reference proteome</keyword>
<name>A0ABY2CKS0_METMH</name>
<protein>
    <submittedName>
        <fullName evidence="1">Uncharacterized protein</fullName>
    </submittedName>
</protein>
<proteinExistence type="predicted"/>
<organism evidence="1 2">
    <name type="scientific">Methylomonas methanica</name>
    <dbReference type="NCBI Taxonomy" id="421"/>
    <lineage>
        <taxon>Bacteria</taxon>
        <taxon>Pseudomonadati</taxon>
        <taxon>Pseudomonadota</taxon>
        <taxon>Gammaproteobacteria</taxon>
        <taxon>Methylococcales</taxon>
        <taxon>Methylococcaceae</taxon>
        <taxon>Methylomonas</taxon>
    </lineage>
</organism>
<dbReference type="EMBL" id="SMCN01000027">
    <property type="protein sequence ID" value="TCV77517.1"/>
    <property type="molecule type" value="Genomic_DNA"/>
</dbReference>
<sequence length="146" mass="16544">MATYSANFKTNHLKVFAPKDDREALIDEAVKRLNNRTVGVNSMLVVSSVEEQQILAHCDSLNVNTRGNIVEVANVVSYGLVADWRRDLVTVYGGVKFKYAWRWGAVRNSREIYHLDYVSIYNELIREVSKAYVEDFPALSIGGKSK</sequence>
<evidence type="ECO:0000313" key="2">
    <source>
        <dbReference type="Proteomes" id="UP000295649"/>
    </source>
</evidence>
<dbReference type="Proteomes" id="UP000295649">
    <property type="component" value="Unassembled WGS sequence"/>
</dbReference>
<reference evidence="1 2" key="1">
    <citation type="submission" date="2019-03" db="EMBL/GenBank/DDBJ databases">
        <title>Systems level insights into methane cycling in arid and semi-arid ecosystems.</title>
        <authorList>
            <person name="Kalyuzhnaya M."/>
        </authorList>
    </citation>
    <scope>NUCLEOTIDE SEQUENCE [LARGE SCALE GENOMIC DNA]</scope>
    <source>
        <strain evidence="1 2">S-1</strain>
    </source>
</reference>
<evidence type="ECO:0000313" key="1">
    <source>
        <dbReference type="EMBL" id="TCV77517.1"/>
    </source>
</evidence>
<accession>A0ABY2CKS0</accession>
<gene>
    <name evidence="1" type="ORF">EDE11_12720</name>
</gene>